<feature type="region of interest" description="Disordered" evidence="1">
    <location>
        <begin position="1"/>
        <end position="48"/>
    </location>
</feature>
<gene>
    <name evidence="2" type="ORF">LCGC14_2101410</name>
</gene>
<accession>A0A0F9E9Q6</accession>
<feature type="compositionally biased region" description="Basic and acidic residues" evidence="1">
    <location>
        <begin position="18"/>
        <end position="36"/>
    </location>
</feature>
<comment type="caution">
    <text evidence="2">The sequence shown here is derived from an EMBL/GenBank/DDBJ whole genome shotgun (WGS) entry which is preliminary data.</text>
</comment>
<name>A0A0F9E9Q6_9ZZZZ</name>
<reference evidence="2" key="1">
    <citation type="journal article" date="2015" name="Nature">
        <title>Complex archaea that bridge the gap between prokaryotes and eukaryotes.</title>
        <authorList>
            <person name="Spang A."/>
            <person name="Saw J.H."/>
            <person name="Jorgensen S.L."/>
            <person name="Zaremba-Niedzwiedzka K."/>
            <person name="Martijn J."/>
            <person name="Lind A.E."/>
            <person name="van Eijk R."/>
            <person name="Schleper C."/>
            <person name="Guy L."/>
            <person name="Ettema T.J."/>
        </authorList>
    </citation>
    <scope>NUCLEOTIDE SEQUENCE</scope>
</reference>
<dbReference type="EMBL" id="LAZR01025792">
    <property type="protein sequence ID" value="KKL70788.1"/>
    <property type="molecule type" value="Genomic_DNA"/>
</dbReference>
<evidence type="ECO:0000256" key="1">
    <source>
        <dbReference type="SAM" id="MobiDB-lite"/>
    </source>
</evidence>
<proteinExistence type="predicted"/>
<organism evidence="2">
    <name type="scientific">marine sediment metagenome</name>
    <dbReference type="NCBI Taxonomy" id="412755"/>
    <lineage>
        <taxon>unclassified sequences</taxon>
        <taxon>metagenomes</taxon>
        <taxon>ecological metagenomes</taxon>
    </lineage>
</organism>
<sequence>MNWEKTYGKKISIGQHKKASEARKELCAPVGKERQTGTEVVARQVHER</sequence>
<protein>
    <submittedName>
        <fullName evidence="2">Uncharacterized protein</fullName>
    </submittedName>
</protein>
<evidence type="ECO:0000313" key="2">
    <source>
        <dbReference type="EMBL" id="KKL70788.1"/>
    </source>
</evidence>
<dbReference type="AlphaFoldDB" id="A0A0F9E9Q6"/>